<keyword evidence="2 5" id="KW-0812">Transmembrane</keyword>
<reference evidence="7 8" key="1">
    <citation type="submission" date="2014-02" db="EMBL/GenBank/DDBJ databases">
        <title>Draft genome sequence of Lysinibacillus odysseyi NBRC 100172.</title>
        <authorList>
            <person name="Zhang F."/>
            <person name="Wang G."/>
            <person name="Zhang L."/>
        </authorList>
    </citation>
    <scope>NUCLEOTIDE SEQUENCE [LARGE SCALE GENOMIC DNA]</scope>
    <source>
        <strain evidence="7 8">NBRC 100172</strain>
    </source>
</reference>
<evidence type="ECO:0000256" key="4">
    <source>
        <dbReference type="ARBA" id="ARBA00023136"/>
    </source>
</evidence>
<dbReference type="eggNOG" id="COG0842">
    <property type="taxonomic scope" value="Bacteria"/>
</dbReference>
<feature type="transmembrane region" description="Helical" evidence="5">
    <location>
        <begin position="51"/>
        <end position="71"/>
    </location>
</feature>
<dbReference type="EMBL" id="JPVP01000048">
    <property type="protein sequence ID" value="KGR87241.1"/>
    <property type="molecule type" value="Genomic_DNA"/>
</dbReference>
<keyword evidence="4 5" id="KW-0472">Membrane</keyword>
<dbReference type="STRING" id="1220589.CD32_04235"/>
<keyword evidence="8" id="KW-1185">Reference proteome</keyword>
<evidence type="ECO:0000259" key="6">
    <source>
        <dbReference type="Pfam" id="PF12698"/>
    </source>
</evidence>
<feature type="transmembrane region" description="Helical" evidence="5">
    <location>
        <begin position="122"/>
        <end position="146"/>
    </location>
</feature>
<dbReference type="OrthoDB" id="3182222at2"/>
<comment type="caution">
    <text evidence="7">The sequence shown here is derived from an EMBL/GenBank/DDBJ whole genome shotgun (WGS) entry which is preliminary data.</text>
</comment>
<evidence type="ECO:0000256" key="1">
    <source>
        <dbReference type="ARBA" id="ARBA00004141"/>
    </source>
</evidence>
<dbReference type="PANTHER" id="PTHR43471:SF1">
    <property type="entry name" value="ABC TRANSPORTER PERMEASE PROTEIN NOSY-RELATED"/>
    <property type="match status" value="1"/>
</dbReference>
<feature type="transmembrane region" description="Helical" evidence="5">
    <location>
        <begin position="207"/>
        <end position="229"/>
    </location>
</feature>
<sequence length="236" mass="25636">MNISIKRIQAIFTKDYKEFSRNYAVSIMVFMPFVLALFYNKMGIHTIDSYFMTINLTLAMVTAFVQSCLIAEEKESNTLRSLMMSPASIADILIGKSSLVFAISAIVLAVTIYLLGYKPGNVLVLALALAVSILFYIALGTICGLFTKTVMEASVAALPVMGIFSFGPMVLGLSEKYPIAGIAEWLPSSQLILLAEGLEAAMPAKEIVVSFAVMIGWTIAAIIAASVLYKKRMTDD</sequence>
<comment type="subcellular location">
    <subcellularLocation>
        <location evidence="1">Membrane</location>
        <topology evidence="1">Multi-pass membrane protein</topology>
    </subcellularLocation>
</comment>
<evidence type="ECO:0000256" key="2">
    <source>
        <dbReference type="ARBA" id="ARBA00022692"/>
    </source>
</evidence>
<feature type="transmembrane region" description="Helical" evidence="5">
    <location>
        <begin position="21"/>
        <end position="39"/>
    </location>
</feature>
<evidence type="ECO:0000256" key="5">
    <source>
        <dbReference type="SAM" id="Phobius"/>
    </source>
</evidence>
<organism evidence="7 8">
    <name type="scientific">Lysinibacillus odysseyi 34hs-1 = NBRC 100172</name>
    <dbReference type="NCBI Taxonomy" id="1220589"/>
    <lineage>
        <taxon>Bacteria</taxon>
        <taxon>Bacillati</taxon>
        <taxon>Bacillota</taxon>
        <taxon>Bacilli</taxon>
        <taxon>Bacillales</taxon>
        <taxon>Bacillaceae</taxon>
        <taxon>Lysinibacillus</taxon>
    </lineage>
</organism>
<feature type="transmembrane region" description="Helical" evidence="5">
    <location>
        <begin position="92"/>
        <end position="116"/>
    </location>
</feature>
<protein>
    <submittedName>
        <fullName evidence="7">ABC transporter</fullName>
    </submittedName>
</protein>
<proteinExistence type="predicted"/>
<dbReference type="Proteomes" id="UP000030437">
    <property type="component" value="Unassembled WGS sequence"/>
</dbReference>
<evidence type="ECO:0000313" key="7">
    <source>
        <dbReference type="EMBL" id="KGR87241.1"/>
    </source>
</evidence>
<name>A0A0A3IRA0_9BACI</name>
<evidence type="ECO:0000256" key="3">
    <source>
        <dbReference type="ARBA" id="ARBA00022989"/>
    </source>
</evidence>
<dbReference type="GO" id="GO:0005886">
    <property type="term" value="C:plasma membrane"/>
    <property type="evidence" value="ECO:0007669"/>
    <property type="project" value="UniProtKB-SubCell"/>
</dbReference>
<keyword evidence="3 5" id="KW-1133">Transmembrane helix</keyword>
<evidence type="ECO:0000313" key="8">
    <source>
        <dbReference type="Proteomes" id="UP000030437"/>
    </source>
</evidence>
<dbReference type="GO" id="GO:0140359">
    <property type="term" value="F:ABC-type transporter activity"/>
    <property type="evidence" value="ECO:0007669"/>
    <property type="project" value="InterPro"/>
</dbReference>
<dbReference type="PANTHER" id="PTHR43471">
    <property type="entry name" value="ABC TRANSPORTER PERMEASE"/>
    <property type="match status" value="1"/>
</dbReference>
<feature type="transmembrane region" description="Helical" evidence="5">
    <location>
        <begin position="153"/>
        <end position="171"/>
    </location>
</feature>
<gene>
    <name evidence="7" type="ORF">CD32_04235</name>
</gene>
<accession>A0A0A3IRA0</accession>
<dbReference type="InterPro" id="IPR013525">
    <property type="entry name" value="ABC2_TM"/>
</dbReference>
<dbReference type="RefSeq" id="WP_036151601.1">
    <property type="nucleotide sequence ID" value="NZ_AVCX01000015.1"/>
</dbReference>
<feature type="domain" description="ABC-2 type transporter transmembrane" evidence="6">
    <location>
        <begin position="49"/>
        <end position="226"/>
    </location>
</feature>
<dbReference type="AlphaFoldDB" id="A0A0A3IRA0"/>
<dbReference type="Pfam" id="PF12698">
    <property type="entry name" value="ABC2_membrane_3"/>
    <property type="match status" value="1"/>
</dbReference>